<protein>
    <submittedName>
        <fullName evidence="1">Uncharacterized protein</fullName>
    </submittedName>
</protein>
<comment type="caution">
    <text evidence="1">The sequence shown here is derived from an EMBL/GenBank/DDBJ whole genome shotgun (WGS) entry which is preliminary data.</text>
</comment>
<evidence type="ECO:0000313" key="1">
    <source>
        <dbReference type="EMBL" id="KAH1182539.1"/>
    </source>
</evidence>
<evidence type="ECO:0000313" key="2">
    <source>
        <dbReference type="Proteomes" id="UP000827986"/>
    </source>
</evidence>
<sequence length="100" mass="11450">MKVTEGSSSLPHAPGKFAPQTIRLFTASTLHALEREQPLVKATHPSPCFSQRLTHLRGNHLYHDPYWQEMEFMPFKLCFHIESSQVARSGCRFDANPSWP</sequence>
<reference evidence="1" key="1">
    <citation type="submission" date="2021-09" db="EMBL/GenBank/DDBJ databases">
        <title>The genome of Mauremys mutica provides insights into the evolution of semi-aquatic lifestyle.</title>
        <authorList>
            <person name="Gong S."/>
            <person name="Gao Y."/>
        </authorList>
    </citation>
    <scope>NUCLEOTIDE SEQUENCE</scope>
    <source>
        <strain evidence="1">MM-2020</strain>
        <tissue evidence="1">Muscle</tissue>
    </source>
</reference>
<name>A0A9D3XL05_9SAUR</name>
<organism evidence="1 2">
    <name type="scientific">Mauremys mutica</name>
    <name type="common">yellowpond turtle</name>
    <dbReference type="NCBI Taxonomy" id="74926"/>
    <lineage>
        <taxon>Eukaryota</taxon>
        <taxon>Metazoa</taxon>
        <taxon>Chordata</taxon>
        <taxon>Craniata</taxon>
        <taxon>Vertebrata</taxon>
        <taxon>Euteleostomi</taxon>
        <taxon>Archelosauria</taxon>
        <taxon>Testudinata</taxon>
        <taxon>Testudines</taxon>
        <taxon>Cryptodira</taxon>
        <taxon>Durocryptodira</taxon>
        <taxon>Testudinoidea</taxon>
        <taxon>Geoemydidae</taxon>
        <taxon>Geoemydinae</taxon>
        <taxon>Mauremys</taxon>
    </lineage>
</organism>
<keyword evidence="2" id="KW-1185">Reference proteome</keyword>
<dbReference type="Proteomes" id="UP000827986">
    <property type="component" value="Unassembled WGS sequence"/>
</dbReference>
<proteinExistence type="predicted"/>
<accession>A0A9D3XL05</accession>
<gene>
    <name evidence="1" type="ORF">KIL84_004031</name>
</gene>
<dbReference type="EMBL" id="JAHDVG010000466">
    <property type="protein sequence ID" value="KAH1182539.1"/>
    <property type="molecule type" value="Genomic_DNA"/>
</dbReference>
<dbReference type="AlphaFoldDB" id="A0A9D3XL05"/>